<comment type="similarity">
    <text evidence="4 12">Belongs to the IL-1 family.</text>
</comment>
<proteinExistence type="inferred from homology"/>
<dbReference type="SUPFAM" id="SSF50353">
    <property type="entry name" value="Cytokine"/>
    <property type="match status" value="2"/>
</dbReference>
<keyword evidence="7 12" id="KW-0964">Secreted</keyword>
<evidence type="ECO:0000313" key="14">
    <source>
        <dbReference type="EMBL" id="CAH2274915.1"/>
    </source>
</evidence>
<dbReference type="InterPro" id="IPR008996">
    <property type="entry name" value="IL1/FGF"/>
</dbReference>
<evidence type="ECO:0000256" key="10">
    <source>
        <dbReference type="ARBA" id="ARBA00023228"/>
    </source>
</evidence>
<evidence type="ECO:0000313" key="15">
    <source>
        <dbReference type="Proteomes" id="UP001295444"/>
    </source>
</evidence>
<dbReference type="GO" id="GO:0006955">
    <property type="term" value="P:immune response"/>
    <property type="evidence" value="ECO:0007669"/>
    <property type="project" value="InterPro"/>
</dbReference>
<dbReference type="PRINTS" id="PR00264">
    <property type="entry name" value="INTERLEUKIN1"/>
</dbReference>
<dbReference type="CDD" id="cd23296">
    <property type="entry name" value="beta-trefoil_IL1B"/>
    <property type="match status" value="1"/>
</dbReference>
<dbReference type="Pfam" id="PF00340">
    <property type="entry name" value="IL1"/>
    <property type="match status" value="2"/>
</dbReference>
<dbReference type="Proteomes" id="UP001295444">
    <property type="component" value="Chromosome 03"/>
</dbReference>
<dbReference type="GO" id="GO:0005615">
    <property type="term" value="C:extracellular space"/>
    <property type="evidence" value="ECO:0007669"/>
    <property type="project" value="UniProtKB-KW"/>
</dbReference>
<keyword evidence="15" id="KW-1185">Reference proteome</keyword>
<dbReference type="GO" id="GO:0005149">
    <property type="term" value="F:interleukin-1 receptor binding"/>
    <property type="evidence" value="ECO:0007669"/>
    <property type="project" value="UniProtKB-UniRule"/>
</dbReference>
<keyword evidence="11 12" id="KW-0497">Mitogen</keyword>
<evidence type="ECO:0000256" key="4">
    <source>
        <dbReference type="ARBA" id="ARBA00010448"/>
    </source>
</evidence>
<keyword evidence="9 12" id="KW-0395">Inflammatory response</keyword>
<keyword evidence="8 12" id="KW-0666">Pyrogen</keyword>
<sequence length="381" mass="43573">MTMAQVPDMESYLMDNNSDYEESFYDNFYCDTKKSFHDSHCFSGASSCSGYIPEKDSVFSFRKAVVIVVAIDKLRKRINCHRDFKDTDLLDLFNTIFVQEDIPFETSSSTFAANDQYKYSISKECCIRDSYNKSMALLQSSGNARLVAIYLQELNSEREEKIIMNVYVKQNVSGINKRPVTLGLVGRNLYLSCSSVEGEPKLYLEKVSDIKEVKQDELQRFIFLKSENDATCTFESAACPGWYISTSQAENEQTPVIKNDTKMGYLREETISMSFYSTRNLDDPSKRHVALGLAGKNLYLSCSLVQSEPQVNLEKVNTLSGLKDDELLRFLFLKCENGPTFKFEPALCRGWYISTSRKVNETILMKPEADQKYVRDFLVIS</sequence>
<dbReference type="GO" id="GO:0005764">
    <property type="term" value="C:lysosome"/>
    <property type="evidence" value="ECO:0007669"/>
    <property type="project" value="UniProtKB-SubCell"/>
</dbReference>
<evidence type="ECO:0000256" key="11">
    <source>
        <dbReference type="ARBA" id="ARBA00023246"/>
    </source>
</evidence>
<evidence type="ECO:0000256" key="1">
    <source>
        <dbReference type="ARBA" id="ARBA00004371"/>
    </source>
</evidence>
<dbReference type="GO" id="GO:0071222">
    <property type="term" value="P:cellular response to lipopolysaccharide"/>
    <property type="evidence" value="ECO:0007669"/>
    <property type="project" value="TreeGrafter"/>
</dbReference>
<dbReference type="GO" id="GO:0010628">
    <property type="term" value="P:positive regulation of gene expression"/>
    <property type="evidence" value="ECO:0007669"/>
    <property type="project" value="TreeGrafter"/>
</dbReference>
<dbReference type="AlphaFoldDB" id="A0AAD1RN74"/>
<keyword evidence="5" id="KW-0963">Cytoplasm</keyword>
<comment type="subcellular location">
    <subcellularLocation>
        <location evidence="2">Cytoplasm</location>
        <location evidence="2">Cytosol</location>
    </subcellularLocation>
    <subcellularLocation>
        <location evidence="1">Lysosome</location>
    </subcellularLocation>
    <subcellularLocation>
        <location evidence="3">Secreted</location>
        <location evidence="3">Extracellular exosome</location>
    </subcellularLocation>
</comment>
<feature type="domain" description="Interleukin-1 propeptide" evidence="13">
    <location>
        <begin position="3"/>
        <end position="102"/>
    </location>
</feature>
<dbReference type="InterPro" id="IPR003502">
    <property type="entry name" value="IL-1_propep"/>
</dbReference>
<protein>
    <recommendedName>
        <fullName evidence="12">Interleukin-1</fullName>
    </recommendedName>
</protein>
<evidence type="ECO:0000256" key="5">
    <source>
        <dbReference type="ARBA" id="ARBA00022490"/>
    </source>
</evidence>
<organism evidence="14 15">
    <name type="scientific">Pelobates cultripes</name>
    <name type="common">Western spadefoot toad</name>
    <dbReference type="NCBI Taxonomy" id="61616"/>
    <lineage>
        <taxon>Eukaryota</taxon>
        <taxon>Metazoa</taxon>
        <taxon>Chordata</taxon>
        <taxon>Craniata</taxon>
        <taxon>Vertebrata</taxon>
        <taxon>Euteleostomi</taxon>
        <taxon>Amphibia</taxon>
        <taxon>Batrachia</taxon>
        <taxon>Anura</taxon>
        <taxon>Pelobatoidea</taxon>
        <taxon>Pelobatidae</taxon>
        <taxon>Pelobates</taxon>
    </lineage>
</organism>
<dbReference type="PRINTS" id="PR01357">
    <property type="entry name" value="INTRLEUKN1AB"/>
</dbReference>
<evidence type="ECO:0000256" key="8">
    <source>
        <dbReference type="ARBA" id="ARBA00022620"/>
    </source>
</evidence>
<keyword evidence="6 12" id="KW-0202">Cytokine</keyword>
<dbReference type="SMART" id="SM00125">
    <property type="entry name" value="IL1"/>
    <property type="match status" value="2"/>
</dbReference>
<evidence type="ECO:0000256" key="2">
    <source>
        <dbReference type="ARBA" id="ARBA00004514"/>
    </source>
</evidence>
<name>A0AAD1RN74_PELCU</name>
<keyword evidence="10" id="KW-0458">Lysosome</keyword>
<dbReference type="PRINTS" id="PR01359">
    <property type="entry name" value="INTRLEUKIN1B"/>
</dbReference>
<dbReference type="GO" id="GO:0051781">
    <property type="term" value="P:positive regulation of cell division"/>
    <property type="evidence" value="ECO:0007669"/>
    <property type="project" value="UniProtKB-KW"/>
</dbReference>
<evidence type="ECO:0000256" key="6">
    <source>
        <dbReference type="ARBA" id="ARBA00022514"/>
    </source>
</evidence>
<evidence type="ECO:0000256" key="12">
    <source>
        <dbReference type="RuleBase" id="RU003753"/>
    </source>
</evidence>
<reference evidence="14" key="1">
    <citation type="submission" date="2022-03" db="EMBL/GenBank/DDBJ databases">
        <authorList>
            <person name="Alioto T."/>
            <person name="Alioto T."/>
            <person name="Gomez Garrido J."/>
        </authorList>
    </citation>
    <scope>NUCLEOTIDE SEQUENCE</scope>
</reference>
<dbReference type="Gene3D" id="2.80.10.50">
    <property type="match status" value="2"/>
</dbReference>
<dbReference type="PANTHER" id="PTHR10078:SF30">
    <property type="entry name" value="INTERLEUKIN-1 BETA"/>
    <property type="match status" value="1"/>
</dbReference>
<dbReference type="PANTHER" id="PTHR10078">
    <property type="entry name" value="INTERLEUKIN-1 FAMILY MEMBER"/>
    <property type="match status" value="1"/>
</dbReference>
<dbReference type="Pfam" id="PF02394">
    <property type="entry name" value="IL1_propep"/>
    <property type="match status" value="1"/>
</dbReference>
<evidence type="ECO:0000256" key="7">
    <source>
        <dbReference type="ARBA" id="ARBA00022525"/>
    </source>
</evidence>
<evidence type="ECO:0000256" key="3">
    <source>
        <dbReference type="ARBA" id="ARBA00004550"/>
    </source>
</evidence>
<gene>
    <name evidence="14" type="ORF">PECUL_23A008536</name>
</gene>
<dbReference type="GO" id="GO:0001660">
    <property type="term" value="P:fever generation"/>
    <property type="evidence" value="ECO:0007669"/>
    <property type="project" value="UniProtKB-UniRule"/>
</dbReference>
<evidence type="ECO:0000256" key="9">
    <source>
        <dbReference type="ARBA" id="ARBA00023198"/>
    </source>
</evidence>
<dbReference type="InterPro" id="IPR000975">
    <property type="entry name" value="IL-1_fam"/>
</dbReference>
<accession>A0AAD1RN74</accession>
<evidence type="ECO:0000259" key="13">
    <source>
        <dbReference type="Pfam" id="PF02394"/>
    </source>
</evidence>
<dbReference type="GO" id="GO:0005829">
    <property type="term" value="C:cytosol"/>
    <property type="evidence" value="ECO:0007669"/>
    <property type="project" value="UniProtKB-SubCell"/>
</dbReference>
<dbReference type="GO" id="GO:0019221">
    <property type="term" value="P:cytokine-mediated signaling pathway"/>
    <property type="evidence" value="ECO:0007669"/>
    <property type="project" value="TreeGrafter"/>
</dbReference>
<dbReference type="GO" id="GO:0005125">
    <property type="term" value="F:cytokine activity"/>
    <property type="evidence" value="ECO:0007669"/>
    <property type="project" value="UniProtKB-UniRule"/>
</dbReference>
<dbReference type="EMBL" id="OW240914">
    <property type="protein sequence ID" value="CAH2274915.1"/>
    <property type="molecule type" value="Genomic_DNA"/>
</dbReference>
<comment type="subunit">
    <text evidence="12">Monomer.</text>
</comment>